<reference evidence="8 9" key="1">
    <citation type="journal article" date="2021" name="Nat. Commun.">
        <title>Genetic determinants of endophytism in the Arabidopsis root mycobiome.</title>
        <authorList>
            <person name="Mesny F."/>
            <person name="Miyauchi S."/>
            <person name="Thiergart T."/>
            <person name="Pickel B."/>
            <person name="Atanasova L."/>
            <person name="Karlsson M."/>
            <person name="Huettel B."/>
            <person name="Barry K.W."/>
            <person name="Haridas S."/>
            <person name="Chen C."/>
            <person name="Bauer D."/>
            <person name="Andreopoulos W."/>
            <person name="Pangilinan J."/>
            <person name="LaButti K."/>
            <person name="Riley R."/>
            <person name="Lipzen A."/>
            <person name="Clum A."/>
            <person name="Drula E."/>
            <person name="Henrissat B."/>
            <person name="Kohler A."/>
            <person name="Grigoriev I.V."/>
            <person name="Martin F.M."/>
            <person name="Hacquard S."/>
        </authorList>
    </citation>
    <scope>NUCLEOTIDE SEQUENCE [LARGE SCALE GENOMIC DNA]</scope>
    <source>
        <strain evidence="8 9">MPI-SDFR-AT-0080</strain>
    </source>
</reference>
<sequence length="504" mass="56360">MRLLRTLVLFPLCVSASPLSISKNGAYQQQPLSSPLHFTLREQDDTLCASGARQWTGTVNVTESRSMFFWYHESRNDPETDPVILWMSGGPGATGSFGMFKELGPCIVNRDGNSTRPRQFSWTNRANVLFIDQPIGTGFSTLTNRSTAATSLAAGARDLHAFLSIFTTHVFPHTAGKPWHFAGESFGGRWTTAYAAHVLQQQQQLPQQQEGSLLRIDSIIAVAASIDMAWSSVGLYDFFCAGPSAPSPPLMNATACATMAAEMPACEEAGQKCRETRDGAVCERADARCQETVGRWFWEGVVPGGWDPYDSRHKCEEPPLCSDMNGGPAAEYLNRPWVQERLGFANVSFELIDFELNNRWAQSKNVYVPTTRELTWLLDETNVRILFINGNNDIIVCVPDIPRSLSRAKVAFRNTPGQLRMLDAQPWAHQIEFQERSLRNWSYSEGVVDKESSEERSGQWKGDGRLSIFTVDEAGHMVPHDQSEAVEALVGSWIFDEWHKRRNK</sequence>
<dbReference type="EMBL" id="JAGTJR010000015">
    <property type="protein sequence ID" value="KAH7048362.1"/>
    <property type="molecule type" value="Genomic_DNA"/>
</dbReference>
<dbReference type="Proteomes" id="UP000774617">
    <property type="component" value="Unassembled WGS sequence"/>
</dbReference>
<keyword evidence="4" id="KW-0645">Protease</keyword>
<dbReference type="InterPro" id="IPR001563">
    <property type="entry name" value="Peptidase_S10"/>
</dbReference>
<comment type="similarity">
    <text evidence="1">Belongs to the peptidase S10 family.</text>
</comment>
<feature type="signal peptide" evidence="7">
    <location>
        <begin position="1"/>
        <end position="16"/>
    </location>
</feature>
<evidence type="ECO:0000256" key="1">
    <source>
        <dbReference type="ARBA" id="ARBA00009431"/>
    </source>
</evidence>
<dbReference type="InterPro" id="IPR029058">
    <property type="entry name" value="AB_hydrolase_fold"/>
</dbReference>
<keyword evidence="9" id="KW-1185">Reference proteome</keyword>
<dbReference type="PANTHER" id="PTHR11802">
    <property type="entry name" value="SERINE PROTEASE FAMILY S10 SERINE CARBOXYPEPTIDASE"/>
    <property type="match status" value="1"/>
</dbReference>
<dbReference type="Gene3D" id="3.40.50.1820">
    <property type="entry name" value="alpha/beta hydrolase"/>
    <property type="match status" value="1"/>
</dbReference>
<keyword evidence="6" id="KW-0325">Glycoprotein</keyword>
<evidence type="ECO:0000256" key="3">
    <source>
        <dbReference type="ARBA" id="ARBA00022645"/>
    </source>
</evidence>
<dbReference type="GO" id="GO:0004180">
    <property type="term" value="F:carboxypeptidase activity"/>
    <property type="evidence" value="ECO:0007669"/>
    <property type="project" value="UniProtKB-KW"/>
</dbReference>
<dbReference type="Gene3D" id="1.10.287.410">
    <property type="match status" value="1"/>
</dbReference>
<evidence type="ECO:0000256" key="7">
    <source>
        <dbReference type="SAM" id="SignalP"/>
    </source>
</evidence>
<comment type="caution">
    <text evidence="8">The sequence shown here is derived from an EMBL/GenBank/DDBJ whole genome shotgun (WGS) entry which is preliminary data.</text>
</comment>
<feature type="chain" id="PRO_5046972427" description="carboxypeptidase C" evidence="7">
    <location>
        <begin position="17"/>
        <end position="504"/>
    </location>
</feature>
<evidence type="ECO:0000313" key="9">
    <source>
        <dbReference type="Proteomes" id="UP000774617"/>
    </source>
</evidence>
<keyword evidence="3 8" id="KW-0121">Carboxypeptidase</keyword>
<proteinExistence type="inferred from homology"/>
<gene>
    <name evidence="8" type="ORF">B0J12DRAFT_113352</name>
</gene>
<evidence type="ECO:0000256" key="2">
    <source>
        <dbReference type="ARBA" id="ARBA00012446"/>
    </source>
</evidence>
<dbReference type="EC" id="3.4.16.5" evidence="2"/>
<dbReference type="PANTHER" id="PTHR11802:SF113">
    <property type="entry name" value="SERINE CARBOXYPEPTIDASE CTSA-4.1"/>
    <property type="match status" value="1"/>
</dbReference>
<dbReference type="PRINTS" id="PR00724">
    <property type="entry name" value="CRBOXYPTASEC"/>
</dbReference>
<keyword evidence="5" id="KW-0378">Hydrolase</keyword>
<organism evidence="8 9">
    <name type="scientific">Macrophomina phaseolina</name>
    <dbReference type="NCBI Taxonomy" id="35725"/>
    <lineage>
        <taxon>Eukaryota</taxon>
        <taxon>Fungi</taxon>
        <taxon>Dikarya</taxon>
        <taxon>Ascomycota</taxon>
        <taxon>Pezizomycotina</taxon>
        <taxon>Dothideomycetes</taxon>
        <taxon>Dothideomycetes incertae sedis</taxon>
        <taxon>Botryosphaeriales</taxon>
        <taxon>Botryosphaeriaceae</taxon>
        <taxon>Macrophomina</taxon>
    </lineage>
</organism>
<evidence type="ECO:0000256" key="6">
    <source>
        <dbReference type="ARBA" id="ARBA00023180"/>
    </source>
</evidence>
<name>A0ABQ8GB90_9PEZI</name>
<dbReference type="SUPFAM" id="SSF53474">
    <property type="entry name" value="alpha/beta-Hydrolases"/>
    <property type="match status" value="1"/>
</dbReference>
<protein>
    <recommendedName>
        <fullName evidence="2">carboxypeptidase C</fullName>
        <ecNumber evidence="2">3.4.16.5</ecNumber>
    </recommendedName>
</protein>
<evidence type="ECO:0000256" key="5">
    <source>
        <dbReference type="ARBA" id="ARBA00022801"/>
    </source>
</evidence>
<dbReference type="Pfam" id="PF00450">
    <property type="entry name" value="Peptidase_S10"/>
    <property type="match status" value="1"/>
</dbReference>
<accession>A0ABQ8GB90</accession>
<evidence type="ECO:0000256" key="4">
    <source>
        <dbReference type="ARBA" id="ARBA00022670"/>
    </source>
</evidence>
<evidence type="ECO:0000313" key="8">
    <source>
        <dbReference type="EMBL" id="KAH7048362.1"/>
    </source>
</evidence>
<keyword evidence="7" id="KW-0732">Signal</keyword>